<organism evidence="2 4">
    <name type="scientific">Faecalicoccus acidiformans</name>
    <dbReference type="NCBI Taxonomy" id="915173"/>
    <lineage>
        <taxon>Bacteria</taxon>
        <taxon>Bacillati</taxon>
        <taxon>Bacillota</taxon>
        <taxon>Erysipelotrichia</taxon>
        <taxon>Erysipelotrichales</taxon>
        <taxon>Erysipelotrichaceae</taxon>
        <taxon>Faecalicoccus</taxon>
    </lineage>
</organism>
<dbReference type="Proteomes" id="UP000775500">
    <property type="component" value="Unassembled WGS sequence"/>
</dbReference>
<evidence type="ECO:0000313" key="5">
    <source>
        <dbReference type="Proteomes" id="UP000775500"/>
    </source>
</evidence>
<dbReference type="RefSeq" id="WP_183375353.1">
    <property type="nucleotide sequence ID" value="NZ_CALVCN010000011.1"/>
</dbReference>
<gene>
    <name evidence="3" type="ORF">H5982_06925</name>
    <name evidence="2" type="ORF">HNQ43_000983</name>
</gene>
<protein>
    <submittedName>
        <fullName evidence="3">Polyphosphate polymerase domain-containing protein</fullName>
    </submittedName>
</protein>
<name>A0A7W8D0W8_9FIRM</name>
<dbReference type="GO" id="GO:0006799">
    <property type="term" value="P:polyphosphate biosynthetic process"/>
    <property type="evidence" value="ECO:0007669"/>
    <property type="project" value="UniProtKB-ARBA"/>
</dbReference>
<evidence type="ECO:0000313" key="3">
    <source>
        <dbReference type="EMBL" id="MBM6831839.1"/>
    </source>
</evidence>
<dbReference type="CDD" id="cd07750">
    <property type="entry name" value="PolyPPase_VTC_like"/>
    <property type="match status" value="1"/>
</dbReference>
<sequence length="221" mass="26530">MTDWRQECKYTLTKPQALMIERRLRPFLTMDKHGDENGYWIHSLYFDTPFDQFYKEKLQGYLIRQKFRLRYYGEKPDFIRLENKRKHGPHGQKRSIILSKAEANDLLNGDIHFLSEKKEPLAKAFLMAWNSGMRPKVIVSYQRKAFVYPYGNVRITLDSNIQTSHDISCFLDEFKHFSIEDHVIMEVKYDGYFPDFLADLLNIINPHRQAYSKYAMSRYYE</sequence>
<dbReference type="Proteomes" id="UP000521313">
    <property type="component" value="Unassembled WGS sequence"/>
</dbReference>
<reference evidence="3" key="2">
    <citation type="submission" date="2020-08" db="EMBL/GenBank/DDBJ databases">
        <authorList>
            <person name="Cejkova D."/>
            <person name="Kubasova T."/>
            <person name="Jahodarova E."/>
            <person name="Rychlik I."/>
        </authorList>
    </citation>
    <scope>NUCLEOTIDE SEQUENCE</scope>
    <source>
        <strain evidence="3">An423</strain>
    </source>
</reference>
<dbReference type="Gene3D" id="3.20.100.30">
    <property type="entry name" value="VTC, catalytic tunnel domain"/>
    <property type="match status" value="1"/>
</dbReference>
<dbReference type="AlphaFoldDB" id="A0A7W8D0W8"/>
<dbReference type="Pfam" id="PF09359">
    <property type="entry name" value="VTC"/>
    <property type="match status" value="1"/>
</dbReference>
<dbReference type="InterPro" id="IPR018966">
    <property type="entry name" value="VTC_domain"/>
</dbReference>
<dbReference type="InterPro" id="IPR042267">
    <property type="entry name" value="VTC_sf"/>
</dbReference>
<feature type="domain" description="VTC" evidence="1">
    <location>
        <begin position="5"/>
        <end position="217"/>
    </location>
</feature>
<evidence type="ECO:0000313" key="4">
    <source>
        <dbReference type="Proteomes" id="UP000521313"/>
    </source>
</evidence>
<reference evidence="2 4" key="1">
    <citation type="submission" date="2020-08" db="EMBL/GenBank/DDBJ databases">
        <title>Genomic Encyclopedia of Type Strains, Phase IV (KMG-IV): sequencing the most valuable type-strain genomes for metagenomic binning, comparative biology and taxonomic classification.</title>
        <authorList>
            <person name="Goeker M."/>
        </authorList>
    </citation>
    <scope>NUCLEOTIDE SEQUENCE [LARGE SCALE GENOMIC DNA]</scope>
    <source>
        <strain evidence="2 4">DSM 26963</strain>
    </source>
</reference>
<keyword evidence="5" id="KW-1185">Reference proteome</keyword>
<proteinExistence type="predicted"/>
<accession>A0A7W8D0W8</accession>
<reference evidence="3 5" key="3">
    <citation type="journal article" date="2021" name="Sci. Rep.">
        <title>The distribution of antibiotic resistance genes in chicken gut microbiota commensals.</title>
        <authorList>
            <person name="Juricova H."/>
            <person name="Matiasovicova J."/>
            <person name="Kubasova T."/>
            <person name="Cejkova D."/>
            <person name="Rychlik I."/>
        </authorList>
    </citation>
    <scope>NUCLEOTIDE SEQUENCE [LARGE SCALE GENOMIC DNA]</scope>
    <source>
        <strain evidence="3 5">An423</strain>
    </source>
</reference>
<dbReference type="EMBL" id="JACJLU010000008">
    <property type="protein sequence ID" value="MBM6831839.1"/>
    <property type="molecule type" value="Genomic_DNA"/>
</dbReference>
<evidence type="ECO:0000259" key="1">
    <source>
        <dbReference type="Pfam" id="PF09359"/>
    </source>
</evidence>
<evidence type="ECO:0000313" key="2">
    <source>
        <dbReference type="EMBL" id="MBB5184936.1"/>
    </source>
</evidence>
<comment type="caution">
    <text evidence="2">The sequence shown here is derived from an EMBL/GenBank/DDBJ whole genome shotgun (WGS) entry which is preliminary data.</text>
</comment>
<dbReference type="EMBL" id="JACHHD010000008">
    <property type="protein sequence ID" value="MBB5184936.1"/>
    <property type="molecule type" value="Genomic_DNA"/>
</dbReference>